<gene>
    <name evidence="1" type="ORF">Pla144_26930</name>
</gene>
<sequence length="43" mass="5005">MLTYLGCCLALLVARRLSPRRPLLLKRLRGERYAIQPPQRTNP</sequence>
<organism evidence="1 2">
    <name type="scientific">Bythopirellula polymerisocia</name>
    <dbReference type="NCBI Taxonomy" id="2528003"/>
    <lineage>
        <taxon>Bacteria</taxon>
        <taxon>Pseudomonadati</taxon>
        <taxon>Planctomycetota</taxon>
        <taxon>Planctomycetia</taxon>
        <taxon>Pirellulales</taxon>
        <taxon>Lacipirellulaceae</taxon>
        <taxon>Bythopirellula</taxon>
    </lineage>
</organism>
<protein>
    <submittedName>
        <fullName evidence="1">Uncharacterized protein</fullName>
    </submittedName>
</protein>
<dbReference type="Proteomes" id="UP000318437">
    <property type="component" value="Unassembled WGS sequence"/>
</dbReference>
<evidence type="ECO:0000313" key="2">
    <source>
        <dbReference type="Proteomes" id="UP000318437"/>
    </source>
</evidence>
<proteinExistence type="predicted"/>
<accession>A0A5C6CM55</accession>
<name>A0A5C6CM55_9BACT</name>
<dbReference type="EMBL" id="SJPS01000004">
    <property type="protein sequence ID" value="TWU25488.1"/>
    <property type="molecule type" value="Genomic_DNA"/>
</dbReference>
<dbReference type="AlphaFoldDB" id="A0A5C6CM55"/>
<keyword evidence="2" id="KW-1185">Reference proteome</keyword>
<reference evidence="1 2" key="1">
    <citation type="submission" date="2019-02" db="EMBL/GenBank/DDBJ databases">
        <title>Deep-cultivation of Planctomycetes and their phenomic and genomic characterization uncovers novel biology.</title>
        <authorList>
            <person name="Wiegand S."/>
            <person name="Jogler M."/>
            <person name="Boedeker C."/>
            <person name="Pinto D."/>
            <person name="Vollmers J."/>
            <person name="Rivas-Marin E."/>
            <person name="Kohn T."/>
            <person name="Peeters S.H."/>
            <person name="Heuer A."/>
            <person name="Rast P."/>
            <person name="Oberbeckmann S."/>
            <person name="Bunk B."/>
            <person name="Jeske O."/>
            <person name="Meyerdierks A."/>
            <person name="Storesund J.E."/>
            <person name="Kallscheuer N."/>
            <person name="Luecker S."/>
            <person name="Lage O.M."/>
            <person name="Pohl T."/>
            <person name="Merkel B.J."/>
            <person name="Hornburger P."/>
            <person name="Mueller R.-W."/>
            <person name="Bruemmer F."/>
            <person name="Labrenz M."/>
            <person name="Spormann A.M."/>
            <person name="Op Den Camp H."/>
            <person name="Overmann J."/>
            <person name="Amann R."/>
            <person name="Jetten M.S.M."/>
            <person name="Mascher T."/>
            <person name="Medema M.H."/>
            <person name="Devos D.P."/>
            <person name="Kaster A.-K."/>
            <person name="Ovreas L."/>
            <person name="Rohde M."/>
            <person name="Galperin M.Y."/>
            <person name="Jogler C."/>
        </authorList>
    </citation>
    <scope>NUCLEOTIDE SEQUENCE [LARGE SCALE GENOMIC DNA]</scope>
    <source>
        <strain evidence="1 2">Pla144</strain>
    </source>
</reference>
<comment type="caution">
    <text evidence="1">The sequence shown here is derived from an EMBL/GenBank/DDBJ whole genome shotgun (WGS) entry which is preliminary data.</text>
</comment>
<evidence type="ECO:0000313" key="1">
    <source>
        <dbReference type="EMBL" id="TWU25488.1"/>
    </source>
</evidence>